<dbReference type="Proteomes" id="UP000022910">
    <property type="component" value="Unassembled WGS sequence"/>
</dbReference>
<dbReference type="EMBL" id="JEMT01025892">
    <property type="protein sequence ID" value="EXX60559.1"/>
    <property type="molecule type" value="Genomic_DNA"/>
</dbReference>
<organism evidence="2 3">
    <name type="scientific">Rhizophagus irregularis (strain DAOM 197198w)</name>
    <name type="common">Glomus intraradices</name>
    <dbReference type="NCBI Taxonomy" id="1432141"/>
    <lineage>
        <taxon>Eukaryota</taxon>
        <taxon>Fungi</taxon>
        <taxon>Fungi incertae sedis</taxon>
        <taxon>Mucoromycota</taxon>
        <taxon>Glomeromycotina</taxon>
        <taxon>Glomeromycetes</taxon>
        <taxon>Glomerales</taxon>
        <taxon>Glomeraceae</taxon>
        <taxon>Rhizophagus</taxon>
    </lineage>
</organism>
<comment type="caution">
    <text evidence="2">The sequence shown here is derived from an EMBL/GenBank/DDBJ whole genome shotgun (WGS) entry which is preliminary data.</text>
</comment>
<name>A0A015JZP7_RHIIW</name>
<gene>
    <name evidence="2" type="ORF">RirG_178800</name>
</gene>
<sequence>MSQNTLQNNQNDPTFTEFNNSQSTVIQPGYSSSNINYNGVNVNSSDNNFPTLYTNINYSDQQPTSNENISTPVFSSYAPQYVGPQQPIENISFPFGPFNMTNVSPSQSEILSFDIPGFKIIVIPTSSQQQDNTSLNYSSSNITNNQFQQ</sequence>
<evidence type="ECO:0000313" key="3">
    <source>
        <dbReference type="Proteomes" id="UP000022910"/>
    </source>
</evidence>
<feature type="region of interest" description="Disordered" evidence="1">
    <location>
        <begin position="1"/>
        <end position="20"/>
    </location>
</feature>
<evidence type="ECO:0000256" key="1">
    <source>
        <dbReference type="SAM" id="MobiDB-lite"/>
    </source>
</evidence>
<evidence type="ECO:0000313" key="2">
    <source>
        <dbReference type="EMBL" id="EXX60559.1"/>
    </source>
</evidence>
<feature type="region of interest" description="Disordered" evidence="1">
    <location>
        <begin position="130"/>
        <end position="149"/>
    </location>
</feature>
<dbReference type="HOGENOM" id="CLU_115529_0_0_1"/>
<accession>A0A015JZP7</accession>
<proteinExistence type="predicted"/>
<reference evidence="2 3" key="1">
    <citation type="submission" date="2014-02" db="EMBL/GenBank/DDBJ databases">
        <title>Single nucleus genome sequencing reveals high similarity among nuclei of an endomycorrhizal fungus.</title>
        <authorList>
            <person name="Lin K."/>
            <person name="Geurts R."/>
            <person name="Zhang Z."/>
            <person name="Limpens E."/>
            <person name="Saunders D.G."/>
            <person name="Mu D."/>
            <person name="Pang E."/>
            <person name="Cao H."/>
            <person name="Cha H."/>
            <person name="Lin T."/>
            <person name="Zhou Q."/>
            <person name="Shang Y."/>
            <person name="Li Y."/>
            <person name="Ivanov S."/>
            <person name="Sharma T."/>
            <person name="Velzen R.V."/>
            <person name="Ruijter N.D."/>
            <person name="Aanen D.K."/>
            <person name="Win J."/>
            <person name="Kamoun S."/>
            <person name="Bisseling T."/>
            <person name="Huang S."/>
        </authorList>
    </citation>
    <scope>NUCLEOTIDE SEQUENCE [LARGE SCALE GENOMIC DNA]</scope>
    <source>
        <strain evidence="3">DAOM197198w</strain>
    </source>
</reference>
<keyword evidence="3" id="KW-1185">Reference proteome</keyword>
<protein>
    <submittedName>
        <fullName evidence="2">Uncharacterized protein</fullName>
    </submittedName>
</protein>
<dbReference type="AlphaFoldDB" id="A0A015JZP7"/>